<keyword evidence="2" id="KW-1185">Reference proteome</keyword>
<gene>
    <name evidence="1" type="ORF">MELA_02715</name>
</gene>
<dbReference type="EMBL" id="CABIKM010000051">
    <property type="protein sequence ID" value="VUZ86314.1"/>
    <property type="molecule type" value="Genomic_DNA"/>
</dbReference>
<evidence type="ECO:0000313" key="2">
    <source>
        <dbReference type="Proteomes" id="UP000334340"/>
    </source>
</evidence>
<dbReference type="Proteomes" id="UP000334340">
    <property type="component" value="Unassembled WGS sequence"/>
</dbReference>
<sequence length="123" mass="13215">MSEGVVTNDVKKVEVFTGVTCPFCGTACDDIEIRVEDGKITTVKNACALGKATYMHYQEDLATPRIHGQPATIEQCIDAAAEILAKAKYPLIYGLDSTELSAQRKAIQLAELIGANIDHTSSV</sequence>
<reference evidence="1 2" key="1">
    <citation type="submission" date="2019-07" db="EMBL/GenBank/DDBJ databases">
        <authorList>
            <person name="Cremers G."/>
        </authorList>
    </citation>
    <scope>NUCLEOTIDE SEQUENCE [LARGE SCALE GENOMIC DNA]</scope>
</reference>
<accession>A0A564ZLV7</accession>
<evidence type="ECO:0000313" key="1">
    <source>
        <dbReference type="EMBL" id="VUZ86314.1"/>
    </source>
</evidence>
<protein>
    <submittedName>
        <fullName evidence="1">Tungsten-containing formylmethanofuran dehydrogenase 2 subunit B</fullName>
    </submittedName>
</protein>
<proteinExistence type="predicted"/>
<dbReference type="AlphaFoldDB" id="A0A564ZLV7"/>
<dbReference type="SUPFAM" id="SSF53706">
    <property type="entry name" value="Formate dehydrogenase/DMSO reductase, domains 1-3"/>
    <property type="match status" value="1"/>
</dbReference>
<name>A0A564ZLV7_9BACT</name>
<organism evidence="1 2">
    <name type="scientific">Candidatus Methylomirabilis lanthanidiphila</name>
    <dbReference type="NCBI Taxonomy" id="2211376"/>
    <lineage>
        <taxon>Bacteria</taxon>
        <taxon>Candidatus Methylomirabilota</taxon>
        <taxon>Candidatus Methylomirabilia</taxon>
        <taxon>Candidatus Methylomirabilales</taxon>
        <taxon>Candidatus Methylomirabilaceae</taxon>
        <taxon>Candidatus Methylomirabilis</taxon>
    </lineage>
</organism>